<sequence>MGGENKRFDAESELSTLPFEDSEEIDEADEEEDDSSLSRPRDIPSSQMSSSSSGFSFTEDHYNLLNGQIDFLTSTVEGLQSILQQVLVAQQALNSRFDMVFHPPHLLEN</sequence>
<accession>A0ABD1W0D4</accession>
<dbReference type="Proteomes" id="UP001604336">
    <property type="component" value="Unassembled WGS sequence"/>
</dbReference>
<organism evidence="2 3">
    <name type="scientific">Abeliophyllum distichum</name>
    <dbReference type="NCBI Taxonomy" id="126358"/>
    <lineage>
        <taxon>Eukaryota</taxon>
        <taxon>Viridiplantae</taxon>
        <taxon>Streptophyta</taxon>
        <taxon>Embryophyta</taxon>
        <taxon>Tracheophyta</taxon>
        <taxon>Spermatophyta</taxon>
        <taxon>Magnoliopsida</taxon>
        <taxon>eudicotyledons</taxon>
        <taxon>Gunneridae</taxon>
        <taxon>Pentapetalae</taxon>
        <taxon>asterids</taxon>
        <taxon>lamiids</taxon>
        <taxon>Lamiales</taxon>
        <taxon>Oleaceae</taxon>
        <taxon>Forsythieae</taxon>
        <taxon>Abeliophyllum</taxon>
    </lineage>
</organism>
<feature type="compositionally biased region" description="Basic and acidic residues" evidence="1">
    <location>
        <begin position="1"/>
        <end position="10"/>
    </location>
</feature>
<keyword evidence="3" id="KW-1185">Reference proteome</keyword>
<protein>
    <submittedName>
        <fullName evidence="2">Uncharacterized protein</fullName>
    </submittedName>
</protein>
<dbReference type="AlphaFoldDB" id="A0ABD1W0D4"/>
<evidence type="ECO:0000313" key="3">
    <source>
        <dbReference type="Proteomes" id="UP001604336"/>
    </source>
</evidence>
<gene>
    <name evidence="2" type="ORF">Adt_02918</name>
</gene>
<feature type="compositionally biased region" description="Low complexity" evidence="1">
    <location>
        <begin position="45"/>
        <end position="55"/>
    </location>
</feature>
<feature type="region of interest" description="Disordered" evidence="1">
    <location>
        <begin position="1"/>
        <end position="55"/>
    </location>
</feature>
<comment type="caution">
    <text evidence="2">The sequence shown here is derived from an EMBL/GenBank/DDBJ whole genome shotgun (WGS) entry which is preliminary data.</text>
</comment>
<feature type="compositionally biased region" description="Acidic residues" evidence="1">
    <location>
        <begin position="20"/>
        <end position="35"/>
    </location>
</feature>
<dbReference type="EMBL" id="JBFOLK010000001">
    <property type="protein sequence ID" value="KAL2541940.1"/>
    <property type="molecule type" value="Genomic_DNA"/>
</dbReference>
<evidence type="ECO:0000256" key="1">
    <source>
        <dbReference type="SAM" id="MobiDB-lite"/>
    </source>
</evidence>
<proteinExistence type="predicted"/>
<evidence type="ECO:0000313" key="2">
    <source>
        <dbReference type="EMBL" id="KAL2541940.1"/>
    </source>
</evidence>
<name>A0ABD1W0D4_9LAMI</name>
<reference evidence="3" key="1">
    <citation type="submission" date="2024-07" db="EMBL/GenBank/DDBJ databases">
        <title>Two chromosome-level genome assemblies of Korean endemic species Abeliophyllum distichum and Forsythia ovata (Oleaceae).</title>
        <authorList>
            <person name="Jang H."/>
        </authorList>
    </citation>
    <scope>NUCLEOTIDE SEQUENCE [LARGE SCALE GENOMIC DNA]</scope>
</reference>